<dbReference type="InterPro" id="IPR058533">
    <property type="entry name" value="Cation_efflux_TM"/>
</dbReference>
<name>A0A1T4MTM9_9FIRM</name>
<dbReference type="PANTHER" id="PTHR43840:SF15">
    <property type="entry name" value="MITOCHONDRIAL METAL TRANSPORTER 1-RELATED"/>
    <property type="match status" value="1"/>
</dbReference>
<dbReference type="GO" id="GO:0015086">
    <property type="term" value="F:cadmium ion transmembrane transporter activity"/>
    <property type="evidence" value="ECO:0007669"/>
    <property type="project" value="TreeGrafter"/>
</dbReference>
<evidence type="ECO:0000256" key="1">
    <source>
        <dbReference type="ARBA" id="ARBA00004141"/>
    </source>
</evidence>
<keyword evidence="11" id="KW-1185">Reference proteome</keyword>
<dbReference type="GO" id="GO:0006882">
    <property type="term" value="P:intracellular zinc ion homeostasis"/>
    <property type="evidence" value="ECO:0007669"/>
    <property type="project" value="TreeGrafter"/>
</dbReference>
<comment type="subcellular location">
    <subcellularLocation>
        <location evidence="1">Membrane</location>
        <topology evidence="1">Multi-pass membrane protein</topology>
    </subcellularLocation>
</comment>
<evidence type="ECO:0000259" key="8">
    <source>
        <dbReference type="Pfam" id="PF01545"/>
    </source>
</evidence>
<dbReference type="PANTHER" id="PTHR43840">
    <property type="entry name" value="MITOCHONDRIAL METAL TRANSPORTER 1-RELATED"/>
    <property type="match status" value="1"/>
</dbReference>
<evidence type="ECO:0000256" key="2">
    <source>
        <dbReference type="ARBA" id="ARBA00008114"/>
    </source>
</evidence>
<feature type="domain" description="Cation efflux protein transmembrane" evidence="8">
    <location>
        <begin position="12"/>
        <end position="205"/>
    </location>
</feature>
<comment type="similarity">
    <text evidence="2">Belongs to the cation diffusion facilitator (CDF) transporter (TC 2.A.4) family.</text>
</comment>
<dbReference type="Gene3D" id="1.20.1510.10">
    <property type="entry name" value="Cation efflux protein transmembrane domain"/>
    <property type="match status" value="1"/>
</dbReference>
<evidence type="ECO:0000256" key="4">
    <source>
        <dbReference type="ARBA" id="ARBA00022692"/>
    </source>
</evidence>
<dbReference type="InterPro" id="IPR050291">
    <property type="entry name" value="CDF_Transporter"/>
</dbReference>
<dbReference type="RefSeq" id="WP_087678870.1">
    <property type="nucleotide sequence ID" value="NZ_FUWV01000008.1"/>
</dbReference>
<evidence type="ECO:0000256" key="5">
    <source>
        <dbReference type="ARBA" id="ARBA00022989"/>
    </source>
</evidence>
<dbReference type="FunFam" id="1.20.1510.10:FF:000006">
    <property type="entry name" value="Divalent cation efflux transporter"/>
    <property type="match status" value="1"/>
</dbReference>
<dbReference type="Pfam" id="PF16916">
    <property type="entry name" value="ZT_dimer"/>
    <property type="match status" value="1"/>
</dbReference>
<keyword evidence="3" id="KW-0813">Transport</keyword>
<dbReference type="GO" id="GO:0005886">
    <property type="term" value="C:plasma membrane"/>
    <property type="evidence" value="ECO:0007669"/>
    <property type="project" value="TreeGrafter"/>
</dbReference>
<sequence length="297" mass="33890">MENKYKQISKILWIIFFANISIATLKIIFGALTKTTSLIADGYHSFTDGFSNIIGLIGIRFASKPIDKEHPYGHKKFETIASLFIAGMLLLLSIKVVMDTFYRFLNPVTPQVPTIYIFALMITIGINILISQYEYKKGIELKSDILKSDAIHTKSDIFVSIGVLFTLIFMKFGFSSILDPLVSFGIALIILHAAYKIFSETCGILVDKRVIEEETIKKIILQFPQVNNVHKIRNRGKADDVFIDMHILTNPNMSIEESHDMVHKMEKVLNKKLGKNVQLVVHLEPYNKYREKSIMKK</sequence>
<proteinExistence type="inferred from homology"/>
<keyword evidence="6 7" id="KW-0472">Membrane</keyword>
<feature type="domain" description="Cation efflux protein cytoplasmic" evidence="9">
    <location>
        <begin position="212"/>
        <end position="286"/>
    </location>
</feature>
<dbReference type="SUPFAM" id="SSF161111">
    <property type="entry name" value="Cation efflux protein transmembrane domain-like"/>
    <property type="match status" value="1"/>
</dbReference>
<evidence type="ECO:0000256" key="6">
    <source>
        <dbReference type="ARBA" id="ARBA00023136"/>
    </source>
</evidence>
<organism evidence="10 11">
    <name type="scientific">Garciella nitratireducens DSM 15102</name>
    <dbReference type="NCBI Taxonomy" id="1121911"/>
    <lineage>
        <taxon>Bacteria</taxon>
        <taxon>Bacillati</taxon>
        <taxon>Bacillota</taxon>
        <taxon>Clostridia</taxon>
        <taxon>Eubacteriales</taxon>
        <taxon>Eubacteriaceae</taxon>
        <taxon>Garciella</taxon>
    </lineage>
</organism>
<feature type="transmembrane region" description="Helical" evidence="7">
    <location>
        <begin position="83"/>
        <end position="102"/>
    </location>
</feature>
<dbReference type="OrthoDB" id="9806522at2"/>
<dbReference type="GO" id="GO:0015341">
    <property type="term" value="F:zinc efflux antiporter activity"/>
    <property type="evidence" value="ECO:0007669"/>
    <property type="project" value="TreeGrafter"/>
</dbReference>
<dbReference type="SUPFAM" id="SSF160240">
    <property type="entry name" value="Cation efflux protein cytoplasmic domain-like"/>
    <property type="match status" value="1"/>
</dbReference>
<dbReference type="AlphaFoldDB" id="A0A1T4MTM9"/>
<accession>A0A1T4MTM9</accession>
<dbReference type="Proteomes" id="UP000196365">
    <property type="component" value="Unassembled WGS sequence"/>
</dbReference>
<feature type="transmembrane region" description="Helical" evidence="7">
    <location>
        <begin position="43"/>
        <end position="62"/>
    </location>
</feature>
<gene>
    <name evidence="10" type="ORF">SAMN02745973_01445</name>
</gene>
<dbReference type="GO" id="GO:0015093">
    <property type="term" value="F:ferrous iron transmembrane transporter activity"/>
    <property type="evidence" value="ECO:0007669"/>
    <property type="project" value="TreeGrafter"/>
</dbReference>
<dbReference type="InterPro" id="IPR027469">
    <property type="entry name" value="Cation_efflux_TMD_sf"/>
</dbReference>
<evidence type="ECO:0000256" key="3">
    <source>
        <dbReference type="ARBA" id="ARBA00022448"/>
    </source>
</evidence>
<dbReference type="Pfam" id="PF01545">
    <property type="entry name" value="Cation_efflux"/>
    <property type="match status" value="1"/>
</dbReference>
<dbReference type="InterPro" id="IPR027470">
    <property type="entry name" value="Cation_efflux_CTD"/>
</dbReference>
<feature type="transmembrane region" description="Helical" evidence="7">
    <location>
        <begin position="12"/>
        <end position="31"/>
    </location>
</feature>
<dbReference type="InterPro" id="IPR036837">
    <property type="entry name" value="Cation_efflux_CTD_sf"/>
</dbReference>
<dbReference type="InterPro" id="IPR002524">
    <property type="entry name" value="Cation_efflux"/>
</dbReference>
<dbReference type="EMBL" id="FUWV01000008">
    <property type="protein sequence ID" value="SJZ70194.1"/>
    <property type="molecule type" value="Genomic_DNA"/>
</dbReference>
<evidence type="ECO:0000313" key="10">
    <source>
        <dbReference type="EMBL" id="SJZ70194.1"/>
    </source>
</evidence>
<evidence type="ECO:0000256" key="7">
    <source>
        <dbReference type="SAM" id="Phobius"/>
    </source>
</evidence>
<keyword evidence="4 7" id="KW-0812">Transmembrane</keyword>
<dbReference type="NCBIfam" id="TIGR01297">
    <property type="entry name" value="CDF"/>
    <property type="match status" value="1"/>
</dbReference>
<dbReference type="Gene3D" id="3.30.70.1350">
    <property type="entry name" value="Cation efflux protein, cytoplasmic domain"/>
    <property type="match status" value="1"/>
</dbReference>
<protein>
    <submittedName>
        <fullName evidence="10">Cation diffusion facilitator family transporter</fullName>
    </submittedName>
</protein>
<feature type="transmembrane region" description="Helical" evidence="7">
    <location>
        <begin position="114"/>
        <end position="135"/>
    </location>
</feature>
<evidence type="ECO:0000259" key="9">
    <source>
        <dbReference type="Pfam" id="PF16916"/>
    </source>
</evidence>
<feature type="transmembrane region" description="Helical" evidence="7">
    <location>
        <begin position="156"/>
        <end position="174"/>
    </location>
</feature>
<evidence type="ECO:0000313" key="11">
    <source>
        <dbReference type="Proteomes" id="UP000196365"/>
    </source>
</evidence>
<reference evidence="10 11" key="1">
    <citation type="submission" date="2017-02" db="EMBL/GenBank/DDBJ databases">
        <authorList>
            <person name="Peterson S.W."/>
        </authorList>
    </citation>
    <scope>NUCLEOTIDE SEQUENCE [LARGE SCALE GENOMIC DNA]</scope>
    <source>
        <strain evidence="10 11">DSM 15102</strain>
    </source>
</reference>
<feature type="transmembrane region" description="Helical" evidence="7">
    <location>
        <begin position="180"/>
        <end position="198"/>
    </location>
</feature>
<keyword evidence="5 7" id="KW-1133">Transmembrane helix</keyword>